<protein>
    <submittedName>
        <fullName evidence="2">Uncharacterized protein</fullName>
    </submittedName>
</protein>
<feature type="region of interest" description="Disordered" evidence="1">
    <location>
        <begin position="1"/>
        <end position="69"/>
    </location>
</feature>
<dbReference type="AlphaFoldDB" id="A0AAV2DZW6"/>
<dbReference type="EMBL" id="OZ034816">
    <property type="protein sequence ID" value="CAL1378953.1"/>
    <property type="molecule type" value="Genomic_DNA"/>
</dbReference>
<proteinExistence type="predicted"/>
<evidence type="ECO:0000256" key="1">
    <source>
        <dbReference type="SAM" id="MobiDB-lite"/>
    </source>
</evidence>
<sequence length="69" mass="7321">MVVPHATSYHAAAATMPPPDQFPESAKADNNNILSYSKPPLTGGSDARDMVESKEEPRSPIKESASSAH</sequence>
<organism evidence="2 3">
    <name type="scientific">Linum trigynum</name>
    <dbReference type="NCBI Taxonomy" id="586398"/>
    <lineage>
        <taxon>Eukaryota</taxon>
        <taxon>Viridiplantae</taxon>
        <taxon>Streptophyta</taxon>
        <taxon>Embryophyta</taxon>
        <taxon>Tracheophyta</taxon>
        <taxon>Spermatophyta</taxon>
        <taxon>Magnoliopsida</taxon>
        <taxon>eudicotyledons</taxon>
        <taxon>Gunneridae</taxon>
        <taxon>Pentapetalae</taxon>
        <taxon>rosids</taxon>
        <taxon>fabids</taxon>
        <taxon>Malpighiales</taxon>
        <taxon>Linaceae</taxon>
        <taxon>Linum</taxon>
    </lineage>
</organism>
<dbReference type="Proteomes" id="UP001497516">
    <property type="component" value="Chromosome 3"/>
</dbReference>
<name>A0AAV2DZW6_9ROSI</name>
<evidence type="ECO:0000313" key="3">
    <source>
        <dbReference type="Proteomes" id="UP001497516"/>
    </source>
</evidence>
<accession>A0AAV2DZW6</accession>
<evidence type="ECO:0000313" key="2">
    <source>
        <dbReference type="EMBL" id="CAL1378953.1"/>
    </source>
</evidence>
<reference evidence="2 3" key="1">
    <citation type="submission" date="2024-04" db="EMBL/GenBank/DDBJ databases">
        <authorList>
            <person name="Fracassetti M."/>
        </authorList>
    </citation>
    <scope>NUCLEOTIDE SEQUENCE [LARGE SCALE GENOMIC DNA]</scope>
</reference>
<keyword evidence="3" id="KW-1185">Reference proteome</keyword>
<gene>
    <name evidence="2" type="ORF">LTRI10_LOCUS20501</name>
</gene>
<feature type="compositionally biased region" description="Basic and acidic residues" evidence="1">
    <location>
        <begin position="46"/>
        <end position="61"/>
    </location>
</feature>